<dbReference type="GO" id="GO:0003677">
    <property type="term" value="F:DNA binding"/>
    <property type="evidence" value="ECO:0007669"/>
    <property type="project" value="UniProtKB-KW"/>
</dbReference>
<dbReference type="InterPro" id="IPR036388">
    <property type="entry name" value="WH-like_DNA-bd_sf"/>
</dbReference>
<dbReference type="SUPFAM" id="SSF48008">
    <property type="entry name" value="GntR ligand-binding domain-like"/>
    <property type="match status" value="1"/>
</dbReference>
<dbReference type="SMART" id="SM00895">
    <property type="entry name" value="FCD"/>
    <property type="match status" value="1"/>
</dbReference>
<dbReference type="Pfam" id="PF00392">
    <property type="entry name" value="GntR"/>
    <property type="match status" value="1"/>
</dbReference>
<reference evidence="5 6" key="1">
    <citation type="submission" date="2019-03" db="EMBL/GenBank/DDBJ databases">
        <title>Genomic Encyclopedia of Type Strains, Phase IV (KMG-IV): sequencing the most valuable type-strain genomes for metagenomic binning, comparative biology and taxonomic classification.</title>
        <authorList>
            <person name="Goeker M."/>
        </authorList>
    </citation>
    <scope>NUCLEOTIDE SEQUENCE [LARGE SCALE GENOMIC DNA]</scope>
    <source>
        <strain evidence="5 6">DSM 104836</strain>
    </source>
</reference>
<comment type="caution">
    <text evidence="5">The sequence shown here is derived from an EMBL/GenBank/DDBJ whole genome shotgun (WGS) entry which is preliminary data.</text>
</comment>
<sequence>MPADTPSGSSEKIVRLKLSEQVLERLREMIRSGELGPGDYMPSERALMERFSVGRPAVREALQALHTQGLITISHGERSRVNELSANLVLDQSDNIANILLDAVPANLEHLKEARRMFELGIVSAAAKKATAEDVRTLRSLLAEQEAHLTDDLEVRSFIEADMAFHTGIANLLGNPVITAASRAMLRWLQEYHTALLHWSGFEQATLEEHARIIERIAANDAEGAVAEMENHLDRSRSMFAPRQG</sequence>
<evidence type="ECO:0000256" key="3">
    <source>
        <dbReference type="ARBA" id="ARBA00023163"/>
    </source>
</evidence>
<dbReference type="Gene3D" id="1.10.10.10">
    <property type="entry name" value="Winged helix-like DNA-binding domain superfamily/Winged helix DNA-binding domain"/>
    <property type="match status" value="1"/>
</dbReference>
<dbReference type="PANTHER" id="PTHR43537:SF5">
    <property type="entry name" value="UXU OPERON TRANSCRIPTIONAL REGULATOR"/>
    <property type="match status" value="1"/>
</dbReference>
<dbReference type="PROSITE" id="PS50949">
    <property type="entry name" value="HTH_GNTR"/>
    <property type="match status" value="1"/>
</dbReference>
<dbReference type="CDD" id="cd07377">
    <property type="entry name" value="WHTH_GntR"/>
    <property type="match status" value="1"/>
</dbReference>
<evidence type="ECO:0000256" key="2">
    <source>
        <dbReference type="ARBA" id="ARBA00023125"/>
    </source>
</evidence>
<dbReference type="RefSeq" id="WP_132240992.1">
    <property type="nucleotide sequence ID" value="NZ_CBDUOC010000094.1"/>
</dbReference>
<dbReference type="InterPro" id="IPR008920">
    <property type="entry name" value="TF_FadR/GntR_C"/>
</dbReference>
<keyword evidence="6" id="KW-1185">Reference proteome</keyword>
<protein>
    <submittedName>
        <fullName evidence="5">GntR family transcriptional regulator</fullName>
    </submittedName>
</protein>
<dbReference type="SMART" id="SM00345">
    <property type="entry name" value="HTH_GNTR"/>
    <property type="match status" value="1"/>
</dbReference>
<accession>A0A4R3JNN8</accession>
<keyword evidence="3" id="KW-0804">Transcription</keyword>
<dbReference type="PANTHER" id="PTHR43537">
    <property type="entry name" value="TRANSCRIPTIONAL REGULATOR, GNTR FAMILY"/>
    <property type="match status" value="1"/>
</dbReference>
<dbReference type="InterPro" id="IPR011711">
    <property type="entry name" value="GntR_C"/>
</dbReference>
<dbReference type="NCBIfam" id="NF003011">
    <property type="entry name" value="PRK03837.1"/>
    <property type="match status" value="1"/>
</dbReference>
<dbReference type="OrthoDB" id="9028214at2"/>
<evidence type="ECO:0000313" key="6">
    <source>
        <dbReference type="Proteomes" id="UP000295696"/>
    </source>
</evidence>
<organism evidence="5 6">
    <name type="scientific">Primorskyibacter sedentarius</name>
    <dbReference type="NCBI Taxonomy" id="745311"/>
    <lineage>
        <taxon>Bacteria</taxon>
        <taxon>Pseudomonadati</taxon>
        <taxon>Pseudomonadota</taxon>
        <taxon>Alphaproteobacteria</taxon>
        <taxon>Rhodobacterales</taxon>
        <taxon>Roseobacteraceae</taxon>
        <taxon>Primorskyibacter</taxon>
    </lineage>
</organism>
<name>A0A4R3JNN8_9RHOB</name>
<evidence type="ECO:0000256" key="1">
    <source>
        <dbReference type="ARBA" id="ARBA00023015"/>
    </source>
</evidence>
<dbReference type="InterPro" id="IPR036390">
    <property type="entry name" value="WH_DNA-bd_sf"/>
</dbReference>
<dbReference type="InterPro" id="IPR000524">
    <property type="entry name" value="Tscrpt_reg_HTH_GntR"/>
</dbReference>
<dbReference type="AlphaFoldDB" id="A0A4R3JNN8"/>
<dbReference type="Pfam" id="PF07729">
    <property type="entry name" value="FCD"/>
    <property type="match status" value="1"/>
</dbReference>
<evidence type="ECO:0000313" key="5">
    <source>
        <dbReference type="EMBL" id="TCS66925.1"/>
    </source>
</evidence>
<keyword evidence="1" id="KW-0805">Transcription regulation</keyword>
<dbReference type="Proteomes" id="UP000295696">
    <property type="component" value="Unassembled WGS sequence"/>
</dbReference>
<keyword evidence="2" id="KW-0238">DNA-binding</keyword>
<feature type="domain" description="HTH gntR-type" evidence="4">
    <location>
        <begin position="16"/>
        <end position="84"/>
    </location>
</feature>
<dbReference type="SUPFAM" id="SSF46785">
    <property type="entry name" value="Winged helix' DNA-binding domain"/>
    <property type="match status" value="1"/>
</dbReference>
<proteinExistence type="predicted"/>
<dbReference type="Gene3D" id="1.20.120.530">
    <property type="entry name" value="GntR ligand-binding domain-like"/>
    <property type="match status" value="1"/>
</dbReference>
<dbReference type="GO" id="GO:0003700">
    <property type="term" value="F:DNA-binding transcription factor activity"/>
    <property type="evidence" value="ECO:0007669"/>
    <property type="project" value="InterPro"/>
</dbReference>
<evidence type="ECO:0000259" key="4">
    <source>
        <dbReference type="PROSITE" id="PS50949"/>
    </source>
</evidence>
<dbReference type="EMBL" id="SLZU01000001">
    <property type="protein sequence ID" value="TCS66925.1"/>
    <property type="molecule type" value="Genomic_DNA"/>
</dbReference>
<gene>
    <name evidence="5" type="ORF">EDD52_10113</name>
</gene>
<dbReference type="PRINTS" id="PR00035">
    <property type="entry name" value="HTHGNTR"/>
</dbReference>